<name>A0A7W1XUI7_9BACL</name>
<dbReference type="Proteomes" id="UP000538292">
    <property type="component" value="Unassembled WGS sequence"/>
</dbReference>
<protein>
    <submittedName>
        <fullName evidence="1">Uncharacterized protein</fullName>
    </submittedName>
</protein>
<sequence>MKKAVGFDQKIMLHHLDFTANAARTTEIKEMYEKLHTCLAADIYGEMSRKHAITMLMKIWVRVDEEHKEIQKQALKLFPTLTSKERILLHYGMTLLAYPFFKDVVTEIGVLSRIQDQVPSSQIYRRIKAMYGDRRRVEVAVSAVLTSLRFWGVIDSRKTGIEPALPKLEVTSPMLKRWLVQVIVKAAGQKVMPLDLIREQPMLFPFHYWIEMADLSKEQFEVNRQGLDMIVVGLRSGKVYEKYVL</sequence>
<keyword evidence="2" id="KW-1185">Reference proteome</keyword>
<dbReference type="RefSeq" id="WP_181742019.1">
    <property type="nucleotide sequence ID" value="NZ_JACEOL010000057.1"/>
</dbReference>
<organism evidence="1 2">
    <name type="scientific">Thermoactinomyces mirandus</name>
    <dbReference type="NCBI Taxonomy" id="2756294"/>
    <lineage>
        <taxon>Bacteria</taxon>
        <taxon>Bacillati</taxon>
        <taxon>Bacillota</taxon>
        <taxon>Bacilli</taxon>
        <taxon>Bacillales</taxon>
        <taxon>Thermoactinomycetaceae</taxon>
        <taxon>Thermoactinomyces</taxon>
    </lineage>
</organism>
<accession>A0A7W1XUI7</accession>
<evidence type="ECO:0000313" key="1">
    <source>
        <dbReference type="EMBL" id="MBA4603543.1"/>
    </source>
</evidence>
<proteinExistence type="predicted"/>
<evidence type="ECO:0000313" key="2">
    <source>
        <dbReference type="Proteomes" id="UP000538292"/>
    </source>
</evidence>
<dbReference type="EMBL" id="JACEOL010000057">
    <property type="protein sequence ID" value="MBA4603543.1"/>
    <property type="molecule type" value="Genomic_DNA"/>
</dbReference>
<reference evidence="1 2" key="1">
    <citation type="submission" date="2020-07" db="EMBL/GenBank/DDBJ databases">
        <title>Thermoactinomyces phylogeny.</title>
        <authorList>
            <person name="Dunlap C."/>
        </authorList>
    </citation>
    <scope>NUCLEOTIDE SEQUENCE [LARGE SCALE GENOMIC DNA]</scope>
    <source>
        <strain evidence="1 2">AMNI-1</strain>
    </source>
</reference>
<dbReference type="AlphaFoldDB" id="A0A7W1XUI7"/>
<gene>
    <name evidence="1" type="ORF">H2C83_14750</name>
</gene>
<comment type="caution">
    <text evidence="1">The sequence shown here is derived from an EMBL/GenBank/DDBJ whole genome shotgun (WGS) entry which is preliminary data.</text>
</comment>